<feature type="signal peptide" evidence="24">
    <location>
        <begin position="1"/>
        <end position="19"/>
    </location>
</feature>
<dbReference type="AlphaFoldDB" id="A0A8C6SF44"/>
<evidence type="ECO:0000256" key="12">
    <source>
        <dbReference type="ARBA" id="ARBA00022989"/>
    </source>
</evidence>
<keyword evidence="9 23" id="KW-0812">Transmembrane</keyword>
<dbReference type="GO" id="GO:0015293">
    <property type="term" value="F:symporter activity"/>
    <property type="evidence" value="ECO:0007669"/>
    <property type="project" value="UniProtKB-KW"/>
</dbReference>
<evidence type="ECO:0000256" key="1">
    <source>
        <dbReference type="ARBA" id="ARBA00004651"/>
    </source>
</evidence>
<feature type="transmembrane region" description="Helical" evidence="23">
    <location>
        <begin position="411"/>
        <end position="428"/>
    </location>
</feature>
<proteinExistence type="inferred from homology"/>
<dbReference type="GO" id="GO:0060291">
    <property type="term" value="P:long-term synaptic potentiation"/>
    <property type="evidence" value="ECO:0007669"/>
    <property type="project" value="TreeGrafter"/>
</dbReference>
<accession>A0A8C6SF44</accession>
<keyword evidence="4" id="KW-0050">Antiport</keyword>
<feature type="transmembrane region" description="Helical" evidence="23">
    <location>
        <begin position="440"/>
        <end position="459"/>
    </location>
</feature>
<organism evidence="26 27">
    <name type="scientific">Neogobius melanostomus</name>
    <name type="common">round goby</name>
    <dbReference type="NCBI Taxonomy" id="47308"/>
    <lineage>
        <taxon>Eukaryota</taxon>
        <taxon>Metazoa</taxon>
        <taxon>Chordata</taxon>
        <taxon>Craniata</taxon>
        <taxon>Vertebrata</taxon>
        <taxon>Euteleostomi</taxon>
        <taxon>Actinopterygii</taxon>
        <taxon>Neopterygii</taxon>
        <taxon>Teleostei</taxon>
        <taxon>Neoteleostei</taxon>
        <taxon>Acanthomorphata</taxon>
        <taxon>Gobiaria</taxon>
        <taxon>Gobiiformes</taxon>
        <taxon>Gobioidei</taxon>
        <taxon>Gobiidae</taxon>
        <taxon>Benthophilinae</taxon>
        <taxon>Neogobiini</taxon>
        <taxon>Neogobius</taxon>
    </lineage>
</organism>
<name>A0A8C6SF44_9GOBI</name>
<evidence type="ECO:0000256" key="19">
    <source>
        <dbReference type="ARBA" id="ARBA00042297"/>
    </source>
</evidence>
<feature type="domain" description="Sodium/calcium exchanger membrane region" evidence="25">
    <location>
        <begin position="374"/>
        <end position="519"/>
    </location>
</feature>
<evidence type="ECO:0000256" key="4">
    <source>
        <dbReference type="ARBA" id="ARBA00022449"/>
    </source>
</evidence>
<dbReference type="Ensembl" id="ENSNMLT00000006162.1">
    <property type="protein sequence ID" value="ENSNMLP00000005359.1"/>
    <property type="gene ID" value="ENSNMLG00000003918.1"/>
</dbReference>
<feature type="region of interest" description="Disordered" evidence="22">
    <location>
        <begin position="291"/>
        <end position="325"/>
    </location>
</feature>
<keyword evidence="13" id="KW-0406">Ion transport</keyword>
<dbReference type="Pfam" id="PF01699">
    <property type="entry name" value="Na_Ca_ex"/>
    <property type="match status" value="1"/>
</dbReference>
<dbReference type="GO" id="GO:0060292">
    <property type="term" value="P:long-term synaptic depression"/>
    <property type="evidence" value="ECO:0007669"/>
    <property type="project" value="TreeGrafter"/>
</dbReference>
<dbReference type="GO" id="GO:0005886">
    <property type="term" value="C:plasma membrane"/>
    <property type="evidence" value="ECO:0007669"/>
    <property type="project" value="UniProtKB-SubCell"/>
</dbReference>
<evidence type="ECO:0000256" key="22">
    <source>
        <dbReference type="SAM" id="MobiDB-lite"/>
    </source>
</evidence>
<keyword evidence="11" id="KW-0769">Symport</keyword>
<keyword evidence="7" id="KW-0109">Calcium transport</keyword>
<comment type="catalytic activity">
    <reaction evidence="16">
        <text>Ca(2+)(out) + K(+)(out) + 4 Na(+)(in) = Ca(2+)(in) + K(+)(in) + 4 Na(+)(out)</text>
        <dbReference type="Rhea" id="RHEA:69967"/>
        <dbReference type="ChEBI" id="CHEBI:29101"/>
        <dbReference type="ChEBI" id="CHEBI:29103"/>
        <dbReference type="ChEBI" id="CHEBI:29108"/>
    </reaction>
</comment>
<dbReference type="InterPro" id="IPR004837">
    <property type="entry name" value="NaCa_Exmemb"/>
</dbReference>
<keyword evidence="14 23" id="KW-0472">Membrane</keyword>
<sequence length="536" mass="60318">MEWISKCVLLCAMFSCVFGSGPNEVITESPPQNPDKDDTSIQELHPPSVQTTAQTTRETNFLRDLDTLLEASTTNPPRPTTVLHMTMKTTEPSTLAPPTTQAPKAREKFPKDLFSLEERRRGWVFLHIIGIIYMLVSLVILSEEFFVPALGVISDIFALSNSVAGATIVAAACSTPRFFAFFIGVFLTGVNPGIDTIMEVLHLAWWPLFRDVSFYLLYLIMLIIFFLDNVIVWWESLMLVGGYSLYVVFMKYDLQIERFFKGLFHRHRGTVIAMNEHGKVSALVASSLKSAGDGSDEASRNLNGSHKDVRHSNPNQEDPSEARVEMEEENQPLSLKWPGTWCGRVAYLLRLPALLPLWITLPDVRRQKSRKFVVFTLLGSLLWMTVFLYIITWWAHQVAETFSIQERFMDHLWAVVNLPVLITALILARKGLGDMATSVALGSNIYEITLGLPVPWLVFSVVHSLAAVGVSSTGLTCVISMFFIVLLLFIISFASCKLKIRRVLGFTMVLLYCLTFLLSVMLNYDIIRSYCHGQNA</sequence>
<feature type="transmembrane region" description="Helical" evidence="23">
    <location>
        <begin position="208"/>
        <end position="227"/>
    </location>
</feature>
<dbReference type="GO" id="GO:0007601">
    <property type="term" value="P:visual perception"/>
    <property type="evidence" value="ECO:0007669"/>
    <property type="project" value="UniProtKB-KW"/>
</dbReference>
<evidence type="ECO:0000256" key="6">
    <source>
        <dbReference type="ARBA" id="ARBA00022553"/>
    </source>
</evidence>
<keyword evidence="5" id="KW-1003">Cell membrane</keyword>
<dbReference type="Gene3D" id="1.20.1420.30">
    <property type="entry name" value="NCX, central ion-binding region"/>
    <property type="match status" value="2"/>
</dbReference>
<feature type="transmembrane region" description="Helical" evidence="23">
    <location>
        <begin position="465"/>
        <end position="491"/>
    </location>
</feature>
<feature type="transmembrane region" description="Helical" evidence="23">
    <location>
        <begin position="178"/>
        <end position="201"/>
    </location>
</feature>
<keyword evidence="12 23" id="KW-1133">Transmembrane helix</keyword>
<reference evidence="26" key="1">
    <citation type="submission" date="2025-08" db="UniProtKB">
        <authorList>
            <consortium name="Ensembl"/>
        </authorList>
    </citation>
    <scope>IDENTIFICATION</scope>
</reference>
<evidence type="ECO:0000256" key="13">
    <source>
        <dbReference type="ARBA" id="ARBA00023065"/>
    </source>
</evidence>
<protein>
    <recommendedName>
        <fullName evidence="17">Sodium/potassium/calcium exchanger 1</fullName>
    </recommendedName>
    <alternativeName>
        <fullName evidence="18">Na(+)/K(+)/Ca(2+)-exchange protein 1</fullName>
    </alternativeName>
    <alternativeName>
        <fullName evidence="19">Retinal rod Na-Ca+K exchanger</fullName>
    </alternativeName>
    <alternativeName>
        <fullName evidence="20">Solute carrier family 24 member 1</fullName>
    </alternativeName>
</protein>
<keyword evidence="24" id="KW-0732">Signal</keyword>
<comment type="subcellular location">
    <subcellularLocation>
        <location evidence="1">Cell membrane</location>
        <topology evidence="1">Multi-pass membrane protein</topology>
    </subcellularLocation>
</comment>
<evidence type="ECO:0000256" key="24">
    <source>
        <dbReference type="SAM" id="SignalP"/>
    </source>
</evidence>
<keyword evidence="15" id="KW-0844">Vision</keyword>
<keyword evidence="8" id="KW-0716">Sensory transduction</keyword>
<keyword evidence="10" id="KW-0106">Calcium</keyword>
<feature type="transmembrane region" description="Helical" evidence="23">
    <location>
        <begin position="503"/>
        <end position="524"/>
    </location>
</feature>
<evidence type="ECO:0000256" key="2">
    <source>
        <dbReference type="ARBA" id="ARBA00005364"/>
    </source>
</evidence>
<evidence type="ECO:0000256" key="7">
    <source>
        <dbReference type="ARBA" id="ARBA00022568"/>
    </source>
</evidence>
<dbReference type="GO" id="GO:0006874">
    <property type="term" value="P:intracellular calcium ion homeostasis"/>
    <property type="evidence" value="ECO:0007669"/>
    <property type="project" value="TreeGrafter"/>
</dbReference>
<evidence type="ECO:0000256" key="9">
    <source>
        <dbReference type="ARBA" id="ARBA00022692"/>
    </source>
</evidence>
<feature type="region of interest" description="Disordered" evidence="22">
    <location>
        <begin position="26"/>
        <end position="54"/>
    </location>
</feature>
<evidence type="ECO:0000256" key="5">
    <source>
        <dbReference type="ARBA" id="ARBA00022475"/>
    </source>
</evidence>
<evidence type="ECO:0000256" key="11">
    <source>
        <dbReference type="ARBA" id="ARBA00022847"/>
    </source>
</evidence>
<dbReference type="Proteomes" id="UP000694523">
    <property type="component" value="Unplaced"/>
</dbReference>
<evidence type="ECO:0000256" key="3">
    <source>
        <dbReference type="ARBA" id="ARBA00022448"/>
    </source>
</evidence>
<feature type="transmembrane region" description="Helical" evidence="23">
    <location>
        <begin position="372"/>
        <end position="391"/>
    </location>
</feature>
<feature type="transmembrane region" description="Helical" evidence="23">
    <location>
        <begin position="123"/>
        <end position="142"/>
    </location>
</feature>
<feature type="transmembrane region" description="Helical" evidence="23">
    <location>
        <begin position="149"/>
        <end position="172"/>
    </location>
</feature>
<dbReference type="GO" id="GO:0005262">
    <property type="term" value="F:calcium channel activity"/>
    <property type="evidence" value="ECO:0007669"/>
    <property type="project" value="TreeGrafter"/>
</dbReference>
<evidence type="ECO:0000256" key="16">
    <source>
        <dbReference type="ARBA" id="ARBA00033627"/>
    </source>
</evidence>
<keyword evidence="27" id="KW-1185">Reference proteome</keyword>
<evidence type="ECO:0000256" key="10">
    <source>
        <dbReference type="ARBA" id="ARBA00022837"/>
    </source>
</evidence>
<keyword evidence="3" id="KW-0813">Transport</keyword>
<comment type="function">
    <text evidence="21">Calcium, potassium:sodium antiporter that transports 1 Ca(2+) and 1 K(+) in exchange for 4 Na(+). Critical component of the visual transduction cascade, controlling the calcium concentration of outer segments during light and darkness. Light causes a rapid lowering of cytosolic free calcium in the outer segment of both retinal rod and cone photoreceptors and the light-induced lowering of calcium is caused by extrusion via this protein which plays a key role in the process of light adaptation.</text>
</comment>
<evidence type="ECO:0000256" key="21">
    <source>
        <dbReference type="ARBA" id="ARBA00045976"/>
    </source>
</evidence>
<evidence type="ECO:0000256" key="14">
    <source>
        <dbReference type="ARBA" id="ARBA00023136"/>
    </source>
</evidence>
<reference evidence="26" key="2">
    <citation type="submission" date="2025-09" db="UniProtKB">
        <authorList>
            <consortium name="Ensembl"/>
        </authorList>
    </citation>
    <scope>IDENTIFICATION</scope>
</reference>
<comment type="similarity">
    <text evidence="2">Belongs to the Ca(2+):cation antiporter (CaCA) (TC 2.A.19) family. SLC24A subfamily.</text>
</comment>
<keyword evidence="6" id="KW-0597">Phosphoprotein</keyword>
<evidence type="ECO:0000256" key="23">
    <source>
        <dbReference type="SAM" id="Phobius"/>
    </source>
</evidence>
<evidence type="ECO:0000256" key="18">
    <source>
        <dbReference type="ARBA" id="ARBA00042035"/>
    </source>
</evidence>
<evidence type="ECO:0000259" key="25">
    <source>
        <dbReference type="Pfam" id="PF01699"/>
    </source>
</evidence>
<feature type="chain" id="PRO_5034104404" description="Sodium/potassium/calcium exchanger 1" evidence="24">
    <location>
        <begin position="20"/>
        <end position="536"/>
    </location>
</feature>
<evidence type="ECO:0000256" key="17">
    <source>
        <dbReference type="ARBA" id="ARBA00040585"/>
    </source>
</evidence>
<evidence type="ECO:0000256" key="15">
    <source>
        <dbReference type="ARBA" id="ARBA00023305"/>
    </source>
</evidence>
<dbReference type="InterPro" id="IPR004481">
    <property type="entry name" value="K/Na/Ca-exchanger"/>
</dbReference>
<dbReference type="PANTHER" id="PTHR10846">
    <property type="entry name" value="SODIUM/POTASSIUM/CALCIUM EXCHANGER"/>
    <property type="match status" value="1"/>
</dbReference>
<evidence type="ECO:0000313" key="26">
    <source>
        <dbReference type="Ensembl" id="ENSNMLP00000005359.1"/>
    </source>
</evidence>
<dbReference type="InterPro" id="IPR044880">
    <property type="entry name" value="NCX_ion-bd_dom_sf"/>
</dbReference>
<evidence type="ECO:0000256" key="20">
    <source>
        <dbReference type="ARBA" id="ARBA00042684"/>
    </source>
</evidence>
<dbReference type="PANTHER" id="PTHR10846:SF36">
    <property type="entry name" value="SODIUM_POTASSIUM_CALCIUM EXCHANGER 1"/>
    <property type="match status" value="1"/>
</dbReference>
<dbReference type="GO" id="GO:0008273">
    <property type="term" value="F:calcium, potassium:sodium antiporter activity"/>
    <property type="evidence" value="ECO:0007669"/>
    <property type="project" value="TreeGrafter"/>
</dbReference>
<evidence type="ECO:0000256" key="8">
    <source>
        <dbReference type="ARBA" id="ARBA00022606"/>
    </source>
</evidence>
<evidence type="ECO:0000313" key="27">
    <source>
        <dbReference type="Proteomes" id="UP000694523"/>
    </source>
</evidence>